<dbReference type="Gene3D" id="1.10.645.10">
    <property type="entry name" value="Cytochrome-c3 Hydrogenase, chain B"/>
    <property type="match status" value="1"/>
</dbReference>
<gene>
    <name evidence="10" type="ordered locus">Vdis_2308</name>
</gene>
<proteinExistence type="inferred from homology"/>
<dbReference type="STRING" id="572478.Vdis_2308"/>
<dbReference type="PROSITE" id="PS00508">
    <property type="entry name" value="NI_HGENASE_L_2"/>
    <property type="match status" value="1"/>
</dbReference>
<name>E1QQR4_VULDI</name>
<comment type="subunit">
    <text evidence="4">Heterodimer of a large and a small subunit.</text>
</comment>
<evidence type="ECO:0000313" key="10">
    <source>
        <dbReference type="EMBL" id="ADN51676.1"/>
    </source>
</evidence>
<feature type="binding site" evidence="8">
    <location>
        <position position="67"/>
    </location>
    <ligand>
        <name>Fe cation</name>
        <dbReference type="ChEBI" id="CHEBI:24875"/>
    </ligand>
</feature>
<dbReference type="OrthoDB" id="42371at2157"/>
<feature type="binding site" evidence="8">
    <location>
        <position position="64"/>
    </location>
    <ligand>
        <name>Ni(2+)</name>
        <dbReference type="ChEBI" id="CHEBI:49786"/>
    </ligand>
</feature>
<evidence type="ECO:0000256" key="2">
    <source>
        <dbReference type="ARBA" id="ARBA00004196"/>
    </source>
</evidence>
<dbReference type="KEGG" id="vdi:Vdis_2308"/>
<organism evidence="10 11">
    <name type="scientific">Vulcanisaeta distributa (strain DSM 14429 / JCM 11212 / NBRC 100878 / IC-017)</name>
    <dbReference type="NCBI Taxonomy" id="572478"/>
    <lineage>
        <taxon>Archaea</taxon>
        <taxon>Thermoproteota</taxon>
        <taxon>Thermoprotei</taxon>
        <taxon>Thermoproteales</taxon>
        <taxon>Thermoproteaceae</taxon>
        <taxon>Vulcanisaeta</taxon>
    </lineage>
</organism>
<feature type="binding site" evidence="8">
    <location>
        <position position="67"/>
    </location>
    <ligand>
        <name>Ni(2+)</name>
        <dbReference type="ChEBI" id="CHEBI:49786"/>
    </ligand>
</feature>
<evidence type="ECO:0000313" key="11">
    <source>
        <dbReference type="Proteomes" id="UP000006681"/>
    </source>
</evidence>
<evidence type="ECO:0000256" key="6">
    <source>
        <dbReference type="ARBA" id="ARBA00022723"/>
    </source>
</evidence>
<evidence type="ECO:0000256" key="1">
    <source>
        <dbReference type="ARBA" id="ARBA00001967"/>
    </source>
</evidence>
<dbReference type="InterPro" id="IPR001501">
    <property type="entry name" value="Ni-dep_hyd_lsu"/>
</dbReference>
<dbReference type="GO" id="GO:0008901">
    <property type="term" value="F:ferredoxin hydrogenase activity"/>
    <property type="evidence" value="ECO:0007669"/>
    <property type="project" value="InterPro"/>
</dbReference>
<dbReference type="GO" id="GO:0016151">
    <property type="term" value="F:nickel cation binding"/>
    <property type="evidence" value="ECO:0007669"/>
    <property type="project" value="InterPro"/>
</dbReference>
<dbReference type="AlphaFoldDB" id="E1QQR4"/>
<evidence type="ECO:0000256" key="4">
    <source>
        <dbReference type="ARBA" id="ARBA00011771"/>
    </source>
</evidence>
<comment type="cofactor">
    <cofactor evidence="8">
        <name>Fe cation</name>
        <dbReference type="ChEBI" id="CHEBI:24875"/>
    </cofactor>
</comment>
<keyword evidence="6 8" id="KW-0479">Metal-binding</keyword>
<keyword evidence="8" id="KW-0408">Iron</keyword>
<evidence type="ECO:0000256" key="3">
    <source>
        <dbReference type="ARBA" id="ARBA00009292"/>
    </source>
</evidence>
<dbReference type="PANTHER" id="PTHR42958:SF2">
    <property type="entry name" value="UPTAKE HYDROGENASE LARGE SUBUNIT"/>
    <property type="match status" value="1"/>
</dbReference>
<dbReference type="PANTHER" id="PTHR42958">
    <property type="entry name" value="HYDROGENASE-2 LARGE CHAIN"/>
    <property type="match status" value="1"/>
</dbReference>
<dbReference type="Pfam" id="PF00374">
    <property type="entry name" value="NiFeSe_Hases"/>
    <property type="match status" value="2"/>
</dbReference>
<dbReference type="PROSITE" id="PS00507">
    <property type="entry name" value="NI_HGENASE_L_1"/>
    <property type="match status" value="1"/>
</dbReference>
<evidence type="ECO:0000256" key="7">
    <source>
        <dbReference type="ARBA" id="ARBA00023002"/>
    </source>
</evidence>
<dbReference type="InterPro" id="IPR018194">
    <property type="entry name" value="Ni-dep_hyd_lsu_Ni_BS"/>
</dbReference>
<dbReference type="SUPFAM" id="SSF56762">
    <property type="entry name" value="HydB/Nqo4-like"/>
    <property type="match status" value="1"/>
</dbReference>
<dbReference type="GeneID" id="9753263"/>
<dbReference type="Proteomes" id="UP000006681">
    <property type="component" value="Chromosome"/>
</dbReference>
<evidence type="ECO:0000256" key="8">
    <source>
        <dbReference type="PIRSR" id="PIRSR601501-1"/>
    </source>
</evidence>
<feature type="binding site" evidence="8">
    <location>
        <position position="45"/>
    </location>
    <ligand>
        <name>Mg(2+)</name>
        <dbReference type="ChEBI" id="CHEBI:18420"/>
    </ligand>
</feature>
<dbReference type="EMBL" id="CP002100">
    <property type="protein sequence ID" value="ADN51676.1"/>
    <property type="molecule type" value="Genomic_DNA"/>
</dbReference>
<comment type="similarity">
    <text evidence="3 9">Belongs to the [NiFe]/[NiFeSe] hydrogenase large subunit family.</text>
</comment>
<reference evidence="10 11" key="1">
    <citation type="journal article" date="2010" name="Stand. Genomic Sci.">
        <title>Complete genome sequence of Vulcanisaeta distributa type strain (IC-017).</title>
        <authorList>
            <person name="Mavromatis K."/>
            <person name="Sikorski J."/>
            <person name="Pabst E."/>
            <person name="Teshima H."/>
            <person name="Lapidus A."/>
            <person name="Lucas S."/>
            <person name="Nolan M."/>
            <person name="Glavina Del Rio T."/>
            <person name="Cheng J.F."/>
            <person name="Bruce D."/>
            <person name="Goodwin L."/>
            <person name="Pitluck S."/>
            <person name="Liolios K."/>
            <person name="Ivanova N."/>
            <person name="Mikhailova N."/>
            <person name="Pati A."/>
            <person name="Chen A."/>
            <person name="Palaniappan K."/>
            <person name="Land M."/>
            <person name="Hauser L."/>
            <person name="Chang Y.J."/>
            <person name="Jeffries C.D."/>
            <person name="Rohde M."/>
            <person name="Spring S."/>
            <person name="Goker M."/>
            <person name="Wirth R."/>
            <person name="Woyke T."/>
            <person name="Bristow J."/>
            <person name="Eisen J.A."/>
            <person name="Markowitz V."/>
            <person name="Hugenholtz P."/>
            <person name="Klenk H.P."/>
            <person name="Kyrpides N.C."/>
        </authorList>
    </citation>
    <scope>NUCLEOTIDE SEQUENCE [LARGE SCALE GENOMIC DNA]</scope>
    <source>
        <strain evidence="11">DSM 14429 / JCM 11212 / NBRC 100878 / IC-017</strain>
    </source>
</reference>
<dbReference type="RefSeq" id="WP_013337401.1">
    <property type="nucleotide sequence ID" value="NC_014537.1"/>
</dbReference>
<comment type="cofactor">
    <cofactor evidence="1 8">
        <name>Ni(2+)</name>
        <dbReference type="ChEBI" id="CHEBI:49786"/>
    </cofactor>
</comment>
<feature type="binding site" evidence="8">
    <location>
        <position position="615"/>
    </location>
    <ligand>
        <name>Fe cation</name>
        <dbReference type="ChEBI" id="CHEBI:24875"/>
    </ligand>
</feature>
<feature type="binding site" evidence="8">
    <location>
        <position position="618"/>
    </location>
    <ligand>
        <name>Mg(2+)</name>
        <dbReference type="ChEBI" id="CHEBI:18420"/>
    </ligand>
</feature>
<keyword evidence="7 9" id="KW-0560">Oxidoreductase</keyword>
<protein>
    <submittedName>
        <fullName evidence="10">Nickel-dependent hydrogenase large subunit</fullName>
    </submittedName>
</protein>
<reference evidence="11" key="2">
    <citation type="journal article" date="2010" name="Stand. Genomic Sci.">
        <title>Complete genome sequence of Vulcanisaeta distributa type strain (IC-017T).</title>
        <authorList>
            <person name="Mavromatis K."/>
            <person name="Sikorski J."/>
            <person name="Pabst E."/>
            <person name="Teshima H."/>
            <person name="Lapidus A."/>
            <person name="Lucas S."/>
            <person name="Nolan M."/>
            <person name="Glavina Del Rio T."/>
            <person name="Cheng J."/>
            <person name="Bruce D."/>
            <person name="Goodwin L."/>
            <person name="Pitluck S."/>
            <person name="Liolios K."/>
            <person name="Ivanova N."/>
            <person name="Mikhailova N."/>
            <person name="Pati A."/>
            <person name="Chen A."/>
            <person name="Palaniappan K."/>
            <person name="Land M."/>
            <person name="Hauser L."/>
            <person name="Chang Y."/>
            <person name="Jeffries C."/>
            <person name="Rohde M."/>
            <person name="Spring S."/>
            <person name="Goker M."/>
            <person name="Wirth R."/>
            <person name="Woyke T."/>
            <person name="Bristow J."/>
            <person name="Eisen J."/>
            <person name="Markowitz V."/>
            <person name="Hugenholtz P."/>
            <person name="Klenk H."/>
            <person name="Kyrpides N."/>
        </authorList>
    </citation>
    <scope>NUCLEOTIDE SEQUENCE [LARGE SCALE GENOMIC DNA]</scope>
    <source>
        <strain evidence="11">DSM 14429 / JCM 11212 / NBRC 100878 / IC-017</strain>
    </source>
</reference>
<evidence type="ECO:0000256" key="5">
    <source>
        <dbReference type="ARBA" id="ARBA00022596"/>
    </source>
</evidence>
<feature type="binding site" evidence="8">
    <location>
        <position position="612"/>
    </location>
    <ligand>
        <name>Ni(2+)</name>
        <dbReference type="ChEBI" id="CHEBI:49786"/>
    </ligand>
</feature>
<evidence type="ECO:0000256" key="9">
    <source>
        <dbReference type="RuleBase" id="RU003896"/>
    </source>
</evidence>
<accession>E1QQR4</accession>
<keyword evidence="8" id="KW-0460">Magnesium</keyword>
<dbReference type="InterPro" id="IPR050867">
    <property type="entry name" value="NiFe/NiFeSe_hydrgnase_LSU"/>
</dbReference>
<sequence length="642" mass="71909">MSTIKIWLDPITRIEGHLAAYIEIDSSTKHVTSAYTSAMMFRGFEVFLRGRPPEDAIAITSRSCGVCGAAHANASVVANDVASGYTPTPLGVALRNMAYAMTDYIYDHSIILNMLGGPDYSELIVSKLTPSVWQEAQSTPTQYSNIHGYKTIADIMTDLNPVTGRIWRLTVEYQRIAREAGVLLYGRHSHPSTLVPGGISTDLSLAGSIFEQYYTRLTALTAWVKFVWAIWQDLHDFYVSIGYELNGKTHDPPSMFAAGWADDPEVYGSFAPTSSPAQWKTLWEHLDEIYQARLEKPGYAMGTNLVTKSVVEMNQGWLEFVDTSFYYDWYKHNVLPPWGYWIKEDPLGNPIAFGNDELMPYHPWNKTTMPKPQAINFTEKYSWDAEPRLMLKDGTIAPIETNPITQLWIDTLYATKVSLGNYDIWESNGSQLTFTLPAAQPTSTAPEICPVPGGCPDLYGELTITWKMPQYSTTIERVLARAVHLALVANIAWANLEYALAQWAAGHTHASSPWQHGSYPSFSYSIGWWHVPRGTNQHWLVQSSDKILNYQYQAPTTKNVSPRNNRCTGPYASQCTGPFEMSALNSWVTEEVPPDQWTGLDIVRAIRSFDPCLACAVHAEVKGEGGRIYKTIEKVIYNACSL</sequence>
<keyword evidence="5 8" id="KW-0533">Nickel</keyword>
<dbReference type="eggNOG" id="arCOG01550">
    <property type="taxonomic scope" value="Archaea"/>
</dbReference>
<comment type="subcellular location">
    <subcellularLocation>
        <location evidence="2">Cell envelope</location>
    </subcellularLocation>
</comment>
<dbReference type="HOGENOM" id="CLU_030087_0_0_2"/>
<dbReference type="InterPro" id="IPR029014">
    <property type="entry name" value="NiFe-Hase_large"/>
</dbReference>
<keyword evidence="11" id="KW-1185">Reference proteome</keyword>